<feature type="region of interest" description="Disordered" evidence="1">
    <location>
        <begin position="156"/>
        <end position="205"/>
    </location>
</feature>
<organism evidence="2 3">
    <name type="scientific">Pisolithus microcarpus 441</name>
    <dbReference type="NCBI Taxonomy" id="765257"/>
    <lineage>
        <taxon>Eukaryota</taxon>
        <taxon>Fungi</taxon>
        <taxon>Dikarya</taxon>
        <taxon>Basidiomycota</taxon>
        <taxon>Agaricomycotina</taxon>
        <taxon>Agaricomycetes</taxon>
        <taxon>Agaricomycetidae</taxon>
        <taxon>Boletales</taxon>
        <taxon>Sclerodermatineae</taxon>
        <taxon>Pisolithaceae</taxon>
        <taxon>Pisolithus</taxon>
    </lineage>
</organism>
<sequence length="205" mass="23126">MFYKTRKELDVTANNIMAIYCRLIGATKHLGAKERYSSWREVVKAMSEELESVRAIAKLTDVVPRTLIGVDKYVRWKENVGSPECPFPSWKMALKPDDADIADHPWLLTAKHRFDVHQPKRSTGAIPAASHQATPTLTTAVKGKAKEIKCPMTPLGIQHAERKADEEDGESEIDTMDQLIDDNNDEPNPPWGRSTKRCTRSMSRP</sequence>
<protein>
    <submittedName>
        <fullName evidence="2">Unplaced genomic scaffold scaffold_81, whole genome shotgun sequence</fullName>
    </submittedName>
</protein>
<dbReference type="HOGENOM" id="CLU_1402957_0_0_1"/>
<dbReference type="AlphaFoldDB" id="A0A0C9YUM1"/>
<evidence type="ECO:0000313" key="3">
    <source>
        <dbReference type="Proteomes" id="UP000054018"/>
    </source>
</evidence>
<gene>
    <name evidence="2" type="ORF">PISMIDRAFT_13011</name>
</gene>
<name>A0A0C9YUM1_9AGAM</name>
<evidence type="ECO:0000313" key="2">
    <source>
        <dbReference type="EMBL" id="KIK20421.1"/>
    </source>
</evidence>
<proteinExistence type="predicted"/>
<dbReference type="OrthoDB" id="2683229at2759"/>
<evidence type="ECO:0000256" key="1">
    <source>
        <dbReference type="SAM" id="MobiDB-lite"/>
    </source>
</evidence>
<accession>A0A0C9YUM1</accession>
<reference evidence="3" key="2">
    <citation type="submission" date="2015-01" db="EMBL/GenBank/DDBJ databases">
        <title>Evolutionary Origins and Diversification of the Mycorrhizal Mutualists.</title>
        <authorList>
            <consortium name="DOE Joint Genome Institute"/>
            <consortium name="Mycorrhizal Genomics Consortium"/>
            <person name="Kohler A."/>
            <person name="Kuo A."/>
            <person name="Nagy L.G."/>
            <person name="Floudas D."/>
            <person name="Copeland A."/>
            <person name="Barry K.W."/>
            <person name="Cichocki N."/>
            <person name="Veneault-Fourrey C."/>
            <person name="LaButti K."/>
            <person name="Lindquist E.A."/>
            <person name="Lipzen A."/>
            <person name="Lundell T."/>
            <person name="Morin E."/>
            <person name="Murat C."/>
            <person name="Riley R."/>
            <person name="Ohm R."/>
            <person name="Sun H."/>
            <person name="Tunlid A."/>
            <person name="Henrissat B."/>
            <person name="Grigoriev I.V."/>
            <person name="Hibbett D.S."/>
            <person name="Martin F."/>
        </authorList>
    </citation>
    <scope>NUCLEOTIDE SEQUENCE [LARGE SCALE GENOMIC DNA]</scope>
    <source>
        <strain evidence="3">441</strain>
    </source>
</reference>
<dbReference type="Proteomes" id="UP000054018">
    <property type="component" value="Unassembled WGS sequence"/>
</dbReference>
<keyword evidence="3" id="KW-1185">Reference proteome</keyword>
<dbReference type="EMBL" id="KN833765">
    <property type="protein sequence ID" value="KIK20421.1"/>
    <property type="molecule type" value="Genomic_DNA"/>
</dbReference>
<feature type="compositionally biased region" description="Acidic residues" evidence="1">
    <location>
        <begin position="166"/>
        <end position="185"/>
    </location>
</feature>
<reference evidence="2 3" key="1">
    <citation type="submission" date="2014-04" db="EMBL/GenBank/DDBJ databases">
        <authorList>
            <consortium name="DOE Joint Genome Institute"/>
            <person name="Kuo A."/>
            <person name="Kohler A."/>
            <person name="Costa M.D."/>
            <person name="Nagy L.G."/>
            <person name="Floudas D."/>
            <person name="Copeland A."/>
            <person name="Barry K.W."/>
            <person name="Cichocki N."/>
            <person name="Veneault-Fourrey C."/>
            <person name="LaButti K."/>
            <person name="Lindquist E.A."/>
            <person name="Lipzen A."/>
            <person name="Lundell T."/>
            <person name="Morin E."/>
            <person name="Murat C."/>
            <person name="Sun H."/>
            <person name="Tunlid A."/>
            <person name="Henrissat B."/>
            <person name="Grigoriev I.V."/>
            <person name="Hibbett D.S."/>
            <person name="Martin F."/>
            <person name="Nordberg H.P."/>
            <person name="Cantor M.N."/>
            <person name="Hua S.X."/>
        </authorList>
    </citation>
    <scope>NUCLEOTIDE SEQUENCE [LARGE SCALE GENOMIC DNA]</scope>
    <source>
        <strain evidence="2 3">441</strain>
    </source>
</reference>